<dbReference type="Pfam" id="PF03193">
    <property type="entry name" value="RsgA_GTPase"/>
    <property type="match status" value="1"/>
</dbReference>
<reference evidence="7" key="1">
    <citation type="journal article" date="2019" name="Int. J. Syst. Evol. Microbiol.">
        <title>The Global Catalogue of Microorganisms (GCM) 10K type strain sequencing project: providing services to taxonomists for standard genome sequencing and annotation.</title>
        <authorList>
            <consortium name="The Broad Institute Genomics Platform"/>
            <consortium name="The Broad Institute Genome Sequencing Center for Infectious Disease"/>
            <person name="Wu L."/>
            <person name="Ma J."/>
        </authorList>
    </citation>
    <scope>NUCLEOTIDE SEQUENCE [LARGE SCALE GENOMIC DNA]</scope>
    <source>
        <strain evidence="7">LMG 29894</strain>
    </source>
</reference>
<gene>
    <name evidence="3 6" type="primary">rsgA</name>
    <name evidence="6" type="ORF">ACFOW7_08870</name>
</gene>
<keyword evidence="3" id="KW-0699">rRNA-binding</keyword>
<dbReference type="PROSITE" id="PS51721">
    <property type="entry name" value="G_CP"/>
    <property type="match status" value="1"/>
</dbReference>
<keyword evidence="2 3" id="KW-0342">GTP-binding</keyword>
<dbReference type="InterPro" id="IPR030378">
    <property type="entry name" value="G_CP_dom"/>
</dbReference>
<evidence type="ECO:0000313" key="7">
    <source>
        <dbReference type="Proteomes" id="UP001595791"/>
    </source>
</evidence>
<keyword evidence="3" id="KW-0690">Ribosome biogenesis</keyword>
<feature type="binding site" evidence="3">
    <location>
        <position position="260"/>
    </location>
    <ligand>
        <name>Zn(2+)</name>
        <dbReference type="ChEBI" id="CHEBI:29105"/>
    </ligand>
</feature>
<dbReference type="Gene3D" id="1.10.40.50">
    <property type="entry name" value="Probable gtpase engc, domain 3"/>
    <property type="match status" value="1"/>
</dbReference>
<dbReference type="PROSITE" id="PS50936">
    <property type="entry name" value="ENGC_GTPASE"/>
    <property type="match status" value="1"/>
</dbReference>
<dbReference type="Proteomes" id="UP001595791">
    <property type="component" value="Unassembled WGS sequence"/>
</dbReference>
<keyword evidence="1 3" id="KW-0547">Nucleotide-binding</keyword>
<dbReference type="RefSeq" id="WP_378163243.1">
    <property type="nucleotide sequence ID" value="NZ_JBHSBU010000001.1"/>
</dbReference>
<evidence type="ECO:0000256" key="1">
    <source>
        <dbReference type="ARBA" id="ARBA00022741"/>
    </source>
</evidence>
<comment type="cofactor">
    <cofactor evidence="3">
        <name>Zn(2+)</name>
        <dbReference type="ChEBI" id="CHEBI:29105"/>
    </cofactor>
    <text evidence="3">Binds 1 zinc ion per subunit.</text>
</comment>
<dbReference type="NCBIfam" id="TIGR00157">
    <property type="entry name" value="ribosome small subunit-dependent GTPase A"/>
    <property type="match status" value="1"/>
</dbReference>
<dbReference type="CDD" id="cd01854">
    <property type="entry name" value="YjeQ_EngC"/>
    <property type="match status" value="1"/>
</dbReference>
<feature type="domain" description="CP-type G" evidence="5">
    <location>
        <begin position="67"/>
        <end position="223"/>
    </location>
</feature>
<feature type="binding site" evidence="3">
    <location>
        <begin position="116"/>
        <end position="119"/>
    </location>
    <ligand>
        <name>GTP</name>
        <dbReference type="ChEBI" id="CHEBI:37565"/>
    </ligand>
</feature>
<comment type="subunit">
    <text evidence="3">Monomer. Associates with 30S ribosomal subunit, binds 16S rRNA.</text>
</comment>
<comment type="similarity">
    <text evidence="3">Belongs to the TRAFAC class YlqF/YawG GTPase family. RsgA subfamily.</text>
</comment>
<evidence type="ECO:0000256" key="2">
    <source>
        <dbReference type="ARBA" id="ARBA00023134"/>
    </source>
</evidence>
<feature type="domain" description="EngC GTPase" evidence="4">
    <location>
        <begin position="77"/>
        <end position="221"/>
    </location>
</feature>
<keyword evidence="3" id="KW-0378">Hydrolase</keyword>
<dbReference type="Gene3D" id="2.40.50.140">
    <property type="entry name" value="Nucleic acid-binding proteins"/>
    <property type="match status" value="1"/>
</dbReference>
<sequence>MKLEARIVQSHGKAFIVEHEDGRRWIASARRKKTDFAVGDRVEVGVINAEQAVIEAVRPRASLLYRSDAFREKLIAANVSQIAVVLAAVPSFYEELLSRCLVAAEDAGIKALIVLNKADLPETEAARAQLAPYRALGYPMVELSAKQSIEPLKPYLVGELTVFVGQSGMGKSTLVNALVPEASARTGEISEALDSGRHTTTHATLYRLAGGGELIDSPGLQEFGLRHLDPQRLTELFPEFRPFIGDCRFANCRHDREPGCALSEALGRGEILAQRLQLLRKLHGEASA</sequence>
<dbReference type="InterPro" id="IPR012340">
    <property type="entry name" value="NA-bd_OB-fold"/>
</dbReference>
<dbReference type="EMBL" id="JBHSBU010000001">
    <property type="protein sequence ID" value="MFC4159464.1"/>
    <property type="molecule type" value="Genomic_DNA"/>
</dbReference>
<feature type="binding site" evidence="3">
    <location>
        <position position="247"/>
    </location>
    <ligand>
        <name>Zn(2+)</name>
        <dbReference type="ChEBI" id="CHEBI:29105"/>
    </ligand>
</feature>
<evidence type="ECO:0000259" key="4">
    <source>
        <dbReference type="PROSITE" id="PS50936"/>
    </source>
</evidence>
<keyword evidence="3" id="KW-0694">RNA-binding</keyword>
<dbReference type="SUPFAM" id="SSF50249">
    <property type="entry name" value="Nucleic acid-binding proteins"/>
    <property type="match status" value="1"/>
</dbReference>
<dbReference type="PANTHER" id="PTHR32120">
    <property type="entry name" value="SMALL RIBOSOMAL SUBUNIT BIOGENESIS GTPASE RSGA"/>
    <property type="match status" value="1"/>
</dbReference>
<dbReference type="Gene3D" id="3.40.50.300">
    <property type="entry name" value="P-loop containing nucleotide triphosphate hydrolases"/>
    <property type="match status" value="1"/>
</dbReference>
<dbReference type="InterPro" id="IPR010914">
    <property type="entry name" value="RsgA_GTPase_dom"/>
</dbReference>
<keyword evidence="7" id="KW-1185">Reference proteome</keyword>
<evidence type="ECO:0000256" key="3">
    <source>
        <dbReference type="HAMAP-Rule" id="MF_01820"/>
    </source>
</evidence>
<protein>
    <recommendedName>
        <fullName evidence="3">Small ribosomal subunit biogenesis GTPase RsgA</fullName>
        <ecNumber evidence="3">3.6.1.-</ecNumber>
    </recommendedName>
</protein>
<name>A0ABV8MQ58_9NEIS</name>
<dbReference type="HAMAP" id="MF_01820">
    <property type="entry name" value="GTPase_RsgA"/>
    <property type="match status" value="1"/>
</dbReference>
<keyword evidence="3" id="KW-0963">Cytoplasm</keyword>
<feature type="binding site" evidence="3">
    <location>
        <begin position="165"/>
        <end position="173"/>
    </location>
    <ligand>
        <name>GTP</name>
        <dbReference type="ChEBI" id="CHEBI:37565"/>
    </ligand>
</feature>
<organism evidence="6 7">
    <name type="scientific">Chitinimonas lacunae</name>
    <dbReference type="NCBI Taxonomy" id="1963018"/>
    <lineage>
        <taxon>Bacteria</taxon>
        <taxon>Pseudomonadati</taxon>
        <taxon>Pseudomonadota</taxon>
        <taxon>Betaproteobacteria</taxon>
        <taxon>Neisseriales</taxon>
        <taxon>Chitinibacteraceae</taxon>
        <taxon>Chitinimonas</taxon>
    </lineage>
</organism>
<comment type="caution">
    <text evidence="6">The sequence shown here is derived from an EMBL/GenBank/DDBJ whole genome shotgun (WGS) entry which is preliminary data.</text>
</comment>
<accession>A0ABV8MQ58</accession>
<dbReference type="EC" id="3.6.1.-" evidence="3"/>
<dbReference type="InterPro" id="IPR004881">
    <property type="entry name" value="Ribosome_biogen_GTPase_RsgA"/>
</dbReference>
<feature type="binding site" evidence="3">
    <location>
        <position position="252"/>
    </location>
    <ligand>
        <name>Zn(2+)</name>
        <dbReference type="ChEBI" id="CHEBI:29105"/>
    </ligand>
</feature>
<keyword evidence="3" id="KW-0479">Metal-binding</keyword>
<feature type="binding site" evidence="3">
    <location>
        <position position="254"/>
    </location>
    <ligand>
        <name>Zn(2+)</name>
        <dbReference type="ChEBI" id="CHEBI:29105"/>
    </ligand>
</feature>
<proteinExistence type="inferred from homology"/>
<keyword evidence="3" id="KW-0862">Zinc</keyword>
<comment type="subcellular location">
    <subcellularLocation>
        <location evidence="3">Cytoplasm</location>
    </subcellularLocation>
</comment>
<comment type="function">
    <text evidence="3">One of several proteins that assist in the late maturation steps of the functional core of the 30S ribosomal subunit. Helps release RbfA from mature subunits. May play a role in the assembly of ribosomal proteins into the subunit. Circularly permuted GTPase that catalyzes slow GTP hydrolysis, GTPase activity is stimulated by the 30S ribosomal subunit.</text>
</comment>
<evidence type="ECO:0000313" key="6">
    <source>
        <dbReference type="EMBL" id="MFC4159464.1"/>
    </source>
</evidence>
<dbReference type="PANTHER" id="PTHR32120:SF11">
    <property type="entry name" value="SMALL RIBOSOMAL SUBUNIT BIOGENESIS GTPASE RSGA 1, MITOCHONDRIAL-RELATED"/>
    <property type="match status" value="1"/>
</dbReference>
<dbReference type="InterPro" id="IPR027417">
    <property type="entry name" value="P-loop_NTPase"/>
</dbReference>
<dbReference type="SUPFAM" id="SSF52540">
    <property type="entry name" value="P-loop containing nucleoside triphosphate hydrolases"/>
    <property type="match status" value="1"/>
</dbReference>
<evidence type="ECO:0000259" key="5">
    <source>
        <dbReference type="PROSITE" id="PS51721"/>
    </source>
</evidence>